<dbReference type="PANTHER" id="PTHR30026:SF22">
    <property type="entry name" value="OUTER MEMBRANE EFFLUX PROTEIN"/>
    <property type="match status" value="1"/>
</dbReference>
<evidence type="ECO:0000256" key="4">
    <source>
        <dbReference type="ARBA" id="ARBA00022452"/>
    </source>
</evidence>
<evidence type="ECO:0000313" key="9">
    <source>
        <dbReference type="EMBL" id="MBB5186495.1"/>
    </source>
</evidence>
<evidence type="ECO:0000256" key="2">
    <source>
        <dbReference type="ARBA" id="ARBA00007613"/>
    </source>
</evidence>
<evidence type="ECO:0000256" key="7">
    <source>
        <dbReference type="ARBA" id="ARBA00023237"/>
    </source>
</evidence>
<keyword evidence="5" id="KW-0812">Transmembrane</keyword>
<name>A0A840R0F0_9GAMM</name>
<keyword evidence="6" id="KW-0472">Membrane</keyword>
<evidence type="ECO:0000256" key="8">
    <source>
        <dbReference type="SAM" id="SignalP"/>
    </source>
</evidence>
<reference evidence="9 10" key="1">
    <citation type="submission" date="2020-08" db="EMBL/GenBank/DDBJ databases">
        <title>Genomic Encyclopedia of Type Strains, Phase IV (KMG-IV): sequencing the most valuable type-strain genomes for metagenomic binning, comparative biology and taxonomic classification.</title>
        <authorList>
            <person name="Goeker M."/>
        </authorList>
    </citation>
    <scope>NUCLEOTIDE SEQUENCE [LARGE SCALE GENOMIC DNA]</scope>
    <source>
        <strain evidence="9 10">DSM 25701</strain>
    </source>
</reference>
<evidence type="ECO:0000256" key="3">
    <source>
        <dbReference type="ARBA" id="ARBA00022448"/>
    </source>
</evidence>
<keyword evidence="8" id="KW-0732">Signal</keyword>
<dbReference type="SUPFAM" id="SSF56954">
    <property type="entry name" value="Outer membrane efflux proteins (OEP)"/>
    <property type="match status" value="1"/>
</dbReference>
<evidence type="ECO:0000313" key="10">
    <source>
        <dbReference type="Proteomes" id="UP000536640"/>
    </source>
</evidence>
<evidence type="ECO:0000256" key="1">
    <source>
        <dbReference type="ARBA" id="ARBA00004442"/>
    </source>
</evidence>
<feature type="signal peptide" evidence="8">
    <location>
        <begin position="1"/>
        <end position="35"/>
    </location>
</feature>
<keyword evidence="10" id="KW-1185">Reference proteome</keyword>
<dbReference type="EMBL" id="JACHHW010000002">
    <property type="protein sequence ID" value="MBB5186495.1"/>
    <property type="molecule type" value="Genomic_DNA"/>
</dbReference>
<comment type="subcellular location">
    <subcellularLocation>
        <location evidence="1">Cell outer membrane</location>
    </subcellularLocation>
</comment>
<dbReference type="Proteomes" id="UP000536640">
    <property type="component" value="Unassembled WGS sequence"/>
</dbReference>
<keyword evidence="7" id="KW-0998">Cell outer membrane</keyword>
<dbReference type="RefSeq" id="WP_184461285.1">
    <property type="nucleotide sequence ID" value="NZ_JACHHW010000002.1"/>
</dbReference>
<evidence type="ECO:0000256" key="6">
    <source>
        <dbReference type="ARBA" id="ARBA00023136"/>
    </source>
</evidence>
<comment type="similarity">
    <text evidence="2">Belongs to the outer membrane factor (OMF) (TC 1.B.17) family.</text>
</comment>
<keyword evidence="4" id="KW-1134">Transmembrane beta strand</keyword>
<dbReference type="AlphaFoldDB" id="A0A840R0F0"/>
<dbReference type="Pfam" id="PF02321">
    <property type="entry name" value="OEP"/>
    <property type="match status" value="2"/>
</dbReference>
<gene>
    <name evidence="9" type="ORF">HNQ57_000756</name>
</gene>
<dbReference type="Gene3D" id="1.20.1600.10">
    <property type="entry name" value="Outer membrane efflux proteins (OEP)"/>
    <property type="match status" value="1"/>
</dbReference>
<comment type="caution">
    <text evidence="9">The sequence shown here is derived from an EMBL/GenBank/DDBJ whole genome shotgun (WGS) entry which is preliminary data.</text>
</comment>
<organism evidence="9 10">
    <name type="scientific">Zhongshania antarctica</name>
    <dbReference type="NCBI Taxonomy" id="641702"/>
    <lineage>
        <taxon>Bacteria</taxon>
        <taxon>Pseudomonadati</taxon>
        <taxon>Pseudomonadota</taxon>
        <taxon>Gammaproteobacteria</taxon>
        <taxon>Cellvibrionales</taxon>
        <taxon>Spongiibacteraceae</taxon>
        <taxon>Zhongshania</taxon>
    </lineage>
</organism>
<keyword evidence="3" id="KW-0813">Transport</keyword>
<dbReference type="GO" id="GO:0015288">
    <property type="term" value="F:porin activity"/>
    <property type="evidence" value="ECO:0007669"/>
    <property type="project" value="TreeGrafter"/>
</dbReference>
<dbReference type="GO" id="GO:0015562">
    <property type="term" value="F:efflux transmembrane transporter activity"/>
    <property type="evidence" value="ECO:0007669"/>
    <property type="project" value="InterPro"/>
</dbReference>
<dbReference type="InterPro" id="IPR051906">
    <property type="entry name" value="TolC-like"/>
</dbReference>
<dbReference type="PANTHER" id="PTHR30026">
    <property type="entry name" value="OUTER MEMBRANE PROTEIN TOLC"/>
    <property type="match status" value="1"/>
</dbReference>
<protein>
    <submittedName>
        <fullName evidence="9">Adhesin transport system outer membrane protein</fullName>
    </submittedName>
</protein>
<dbReference type="InterPro" id="IPR003423">
    <property type="entry name" value="OMP_efflux"/>
</dbReference>
<dbReference type="GO" id="GO:0009279">
    <property type="term" value="C:cell outer membrane"/>
    <property type="evidence" value="ECO:0007669"/>
    <property type="project" value="UniProtKB-SubCell"/>
</dbReference>
<dbReference type="GO" id="GO:1990281">
    <property type="term" value="C:efflux pump complex"/>
    <property type="evidence" value="ECO:0007669"/>
    <property type="project" value="TreeGrafter"/>
</dbReference>
<accession>A0A840R0F0</accession>
<proteinExistence type="inferred from homology"/>
<sequence>MSRFASISDKYAFPCARIGHTAAYMTLVSAAFVLAACSSNNINSTTTSTPPSVQSNPSRDYLYSEVLVDSASDSANAAQRYGLRSESYQDVDVLDLASDQFMQLSNDQSYEDGVLPLGITLAEVWRNHPNVVRALSEVTATGFEISGAKTGYYPYVSISAAQASNDASQTTLSVVQPLWSGGRTRAEVKEAQANQSKALAELNSLRLNLGLETADAYLSVVLAEEQGMLWVRYIKSLEGLLGTISRRAEQGVSPPADIQTAQTRLSQARAGLAASNSVLLRNRLHLESLIHRSTVHLAWPDQSYALTPEESLRVLNNNAVSAHPSGQQVLSEIELQRANVRLAKSSIFPQLSLQYTTQLDQSAGDFTPDSSTQLVFQMQSNDGLRGINSYRAVLQRLHGAEQDLIYARRDVTDVLSTAYAERAVAENQFYAQVEAAGAAVKLVDSFLRQFKVGRKAWLEVLNAHREAHEALLQISTIRKNYWSANIRLALQGMLWTRLSKNAPPTHIAIKEE</sequence>
<feature type="chain" id="PRO_5032357856" evidence="8">
    <location>
        <begin position="36"/>
        <end position="512"/>
    </location>
</feature>
<evidence type="ECO:0000256" key="5">
    <source>
        <dbReference type="ARBA" id="ARBA00022692"/>
    </source>
</evidence>